<keyword evidence="2 5" id="KW-0812">Transmembrane</keyword>
<dbReference type="Pfam" id="PF03151">
    <property type="entry name" value="TPT"/>
    <property type="match status" value="1"/>
</dbReference>
<keyword evidence="4 5" id="KW-0472">Membrane</keyword>
<evidence type="ECO:0000313" key="10">
    <source>
        <dbReference type="WBParaSite" id="DME_0000797801-mRNA-1"/>
    </source>
</evidence>
<dbReference type="InterPro" id="IPR050186">
    <property type="entry name" value="TPT_transporter"/>
</dbReference>
<keyword evidence="9" id="KW-1185">Reference proteome</keyword>
<evidence type="ECO:0000313" key="9">
    <source>
        <dbReference type="Proteomes" id="UP000274756"/>
    </source>
</evidence>
<dbReference type="WBParaSite" id="DME_0000797801-mRNA-1">
    <property type="protein sequence ID" value="DME_0000797801-mRNA-1"/>
    <property type="gene ID" value="DME_0000797801"/>
</dbReference>
<evidence type="ECO:0000256" key="4">
    <source>
        <dbReference type="ARBA" id="ARBA00023136"/>
    </source>
</evidence>
<feature type="transmembrane region" description="Helical" evidence="5">
    <location>
        <begin position="174"/>
        <end position="194"/>
    </location>
</feature>
<evidence type="ECO:0000313" key="7">
    <source>
        <dbReference type="EMBL" id="VDN52130.1"/>
    </source>
</evidence>
<feature type="transmembrane region" description="Helical" evidence="5">
    <location>
        <begin position="149"/>
        <end position="168"/>
    </location>
</feature>
<organism evidence="8 10">
    <name type="scientific">Dracunculus medinensis</name>
    <name type="common">Guinea worm</name>
    <dbReference type="NCBI Taxonomy" id="318479"/>
    <lineage>
        <taxon>Eukaryota</taxon>
        <taxon>Metazoa</taxon>
        <taxon>Ecdysozoa</taxon>
        <taxon>Nematoda</taxon>
        <taxon>Chromadorea</taxon>
        <taxon>Rhabditida</taxon>
        <taxon>Spirurina</taxon>
        <taxon>Dracunculoidea</taxon>
        <taxon>Dracunculidae</taxon>
        <taxon>Dracunculus</taxon>
    </lineage>
</organism>
<dbReference type="STRING" id="318479.A0A0N4UJW6"/>
<feature type="transmembrane region" description="Helical" evidence="5">
    <location>
        <begin position="6"/>
        <end position="27"/>
    </location>
</feature>
<proteinExistence type="predicted"/>
<evidence type="ECO:0000256" key="5">
    <source>
        <dbReference type="SAM" id="Phobius"/>
    </source>
</evidence>
<reference evidence="7 9" key="2">
    <citation type="submission" date="2018-11" db="EMBL/GenBank/DDBJ databases">
        <authorList>
            <consortium name="Pathogen Informatics"/>
        </authorList>
    </citation>
    <scope>NUCLEOTIDE SEQUENCE [LARGE SCALE GENOMIC DNA]</scope>
</reference>
<comment type="subcellular location">
    <subcellularLocation>
        <location evidence="1">Membrane</location>
        <topology evidence="1">Multi-pass membrane protein</topology>
    </subcellularLocation>
</comment>
<feature type="transmembrane region" description="Helical" evidence="5">
    <location>
        <begin position="299"/>
        <end position="323"/>
    </location>
</feature>
<dbReference type="GO" id="GO:0016020">
    <property type="term" value="C:membrane"/>
    <property type="evidence" value="ECO:0007669"/>
    <property type="project" value="UniProtKB-SubCell"/>
</dbReference>
<accession>A0A0N4UJW6</accession>
<reference evidence="10" key="1">
    <citation type="submission" date="2016-04" db="UniProtKB">
        <authorList>
            <consortium name="WormBaseParasite"/>
        </authorList>
    </citation>
    <scope>IDENTIFICATION</scope>
</reference>
<feature type="transmembrane region" description="Helical" evidence="5">
    <location>
        <begin position="39"/>
        <end position="63"/>
    </location>
</feature>
<evidence type="ECO:0000259" key="6">
    <source>
        <dbReference type="Pfam" id="PF03151"/>
    </source>
</evidence>
<dbReference type="Proteomes" id="UP000038040">
    <property type="component" value="Unplaced"/>
</dbReference>
<feature type="transmembrane region" description="Helical" evidence="5">
    <location>
        <begin position="239"/>
        <end position="260"/>
    </location>
</feature>
<protein>
    <submittedName>
        <fullName evidence="10">TPT domain-containing protein</fullName>
    </submittedName>
</protein>
<dbReference type="Proteomes" id="UP000274756">
    <property type="component" value="Unassembled WGS sequence"/>
</dbReference>
<feature type="transmembrane region" description="Helical" evidence="5">
    <location>
        <begin position="272"/>
        <end position="293"/>
    </location>
</feature>
<keyword evidence="3 5" id="KW-1133">Transmembrane helix</keyword>
<dbReference type="OrthoDB" id="417037at2759"/>
<evidence type="ECO:0000256" key="3">
    <source>
        <dbReference type="ARBA" id="ARBA00022989"/>
    </source>
</evidence>
<feature type="transmembrane region" description="Helical" evidence="5">
    <location>
        <begin position="106"/>
        <end position="128"/>
    </location>
</feature>
<evidence type="ECO:0000256" key="2">
    <source>
        <dbReference type="ARBA" id="ARBA00022692"/>
    </source>
</evidence>
<name>A0A0N4UJW6_DRAME</name>
<dbReference type="InterPro" id="IPR004853">
    <property type="entry name" value="Sugar_P_trans_dom"/>
</dbReference>
<dbReference type="PANTHER" id="PTHR11132">
    <property type="entry name" value="SOLUTE CARRIER FAMILY 35"/>
    <property type="match status" value="1"/>
</dbReference>
<dbReference type="EMBL" id="UYYG01000046">
    <property type="protein sequence ID" value="VDN52130.1"/>
    <property type="molecule type" value="Genomic_DNA"/>
</dbReference>
<feature type="domain" description="Sugar phosphate transporter" evidence="6">
    <location>
        <begin position="134"/>
        <end position="318"/>
    </location>
</feature>
<sequence>MEQHPTALRIGSALSYALCSIFIVFVNKILLTNYRFPSFLCAAIGQMLATVIIIFFASCFHIITLPPFTLVVIRKIFPLPLFYGGNLISGLGGTQKIKQRKVNKNIFIVILLFLIFFIFSLPMFTVLRRFSILMTMIMEYLILGTKASFAVRVSVAMMMLGSVVAALYDLTFDVYGYSLIMFNDLCTAANGVYMKRKLEAKELGKYGLLFHNSLLMIVPSILIAFFADDFQKVRDFVAAGHFTFSVAICFILSCVCGFALNYSTVICTHYNSALTTACVGPIKNLFVTYVGMFSSGDYIFAWNNFLGINISVVGSILYAYVTFRIKTISKQRFVSASAQSSDFEPLVSKEIDQAELNTSN</sequence>
<dbReference type="AlphaFoldDB" id="A0A0N4UJW6"/>
<evidence type="ECO:0000313" key="8">
    <source>
        <dbReference type="Proteomes" id="UP000038040"/>
    </source>
</evidence>
<gene>
    <name evidence="7" type="ORF">DME_LOCUS2103</name>
</gene>
<feature type="transmembrane region" description="Helical" evidence="5">
    <location>
        <begin position="206"/>
        <end position="227"/>
    </location>
</feature>
<evidence type="ECO:0000256" key="1">
    <source>
        <dbReference type="ARBA" id="ARBA00004141"/>
    </source>
</evidence>